<feature type="non-terminal residue" evidence="3">
    <location>
        <position position="144"/>
    </location>
</feature>
<keyword evidence="4" id="KW-1185">Reference proteome</keyword>
<dbReference type="PANTHER" id="PTHR13090:SF1">
    <property type="entry name" value="ARGININE-HYDROXYLASE NDUFAF5, MITOCHONDRIAL"/>
    <property type="match status" value="1"/>
</dbReference>
<keyword evidence="2" id="KW-0808">Transferase</keyword>
<dbReference type="Proteomes" id="UP000485058">
    <property type="component" value="Unassembled WGS sequence"/>
</dbReference>
<protein>
    <submittedName>
        <fullName evidence="3">Uncharacterized protein</fullName>
    </submittedName>
</protein>
<sequence>MAQCRFALVPDGLFLSAMFGGDTLQVQGHMLNACKGGGSQRLLVAISHVYAEPTICQGPEGQCGSTALCVKCQWVLPCDALSCLGSSKPCQAGWLWRSVLTWPGVEAEWCPSTLPCPIHELRIACSVAHMERAGGVTPVVSPFA</sequence>
<dbReference type="PANTHER" id="PTHR13090">
    <property type="entry name" value="ARGININE-HYDROXYLASE NDUFAF5, MITOCHONDRIAL"/>
    <property type="match status" value="1"/>
</dbReference>
<evidence type="ECO:0000313" key="4">
    <source>
        <dbReference type="Proteomes" id="UP000485058"/>
    </source>
</evidence>
<name>A0A699ZGN3_HAELA</name>
<evidence type="ECO:0000313" key="3">
    <source>
        <dbReference type="EMBL" id="GFH17958.1"/>
    </source>
</evidence>
<accession>A0A699ZGN3</accession>
<dbReference type="GO" id="GO:0032981">
    <property type="term" value="P:mitochondrial respiratory chain complex I assembly"/>
    <property type="evidence" value="ECO:0007669"/>
    <property type="project" value="TreeGrafter"/>
</dbReference>
<evidence type="ECO:0000256" key="1">
    <source>
        <dbReference type="ARBA" id="ARBA00022603"/>
    </source>
</evidence>
<dbReference type="GO" id="GO:0005739">
    <property type="term" value="C:mitochondrion"/>
    <property type="evidence" value="ECO:0007669"/>
    <property type="project" value="TreeGrafter"/>
</dbReference>
<dbReference type="AlphaFoldDB" id="A0A699ZGN3"/>
<evidence type="ECO:0000256" key="2">
    <source>
        <dbReference type="ARBA" id="ARBA00022679"/>
    </source>
</evidence>
<reference evidence="3 4" key="1">
    <citation type="submission" date="2020-02" db="EMBL/GenBank/DDBJ databases">
        <title>Draft genome sequence of Haematococcus lacustris strain NIES-144.</title>
        <authorList>
            <person name="Morimoto D."/>
            <person name="Nakagawa S."/>
            <person name="Yoshida T."/>
            <person name="Sawayama S."/>
        </authorList>
    </citation>
    <scope>NUCLEOTIDE SEQUENCE [LARGE SCALE GENOMIC DNA]</scope>
    <source>
        <strain evidence="3 4">NIES-144</strain>
    </source>
</reference>
<dbReference type="GO" id="GO:0008168">
    <property type="term" value="F:methyltransferase activity"/>
    <property type="evidence" value="ECO:0007669"/>
    <property type="project" value="UniProtKB-KW"/>
</dbReference>
<feature type="non-terminal residue" evidence="3">
    <location>
        <position position="1"/>
    </location>
</feature>
<dbReference type="InterPro" id="IPR050602">
    <property type="entry name" value="Malonyl-ACP_OMT"/>
</dbReference>
<dbReference type="GO" id="GO:0032259">
    <property type="term" value="P:methylation"/>
    <property type="evidence" value="ECO:0007669"/>
    <property type="project" value="UniProtKB-KW"/>
</dbReference>
<dbReference type="EMBL" id="BLLF01001227">
    <property type="protein sequence ID" value="GFH17958.1"/>
    <property type="molecule type" value="Genomic_DNA"/>
</dbReference>
<gene>
    <name evidence="3" type="ORF">HaLaN_14686</name>
</gene>
<proteinExistence type="predicted"/>
<comment type="caution">
    <text evidence="3">The sequence shown here is derived from an EMBL/GenBank/DDBJ whole genome shotgun (WGS) entry which is preliminary data.</text>
</comment>
<keyword evidence="1" id="KW-0489">Methyltransferase</keyword>
<organism evidence="3 4">
    <name type="scientific">Haematococcus lacustris</name>
    <name type="common">Green alga</name>
    <name type="synonym">Haematococcus pluvialis</name>
    <dbReference type="NCBI Taxonomy" id="44745"/>
    <lineage>
        <taxon>Eukaryota</taxon>
        <taxon>Viridiplantae</taxon>
        <taxon>Chlorophyta</taxon>
        <taxon>core chlorophytes</taxon>
        <taxon>Chlorophyceae</taxon>
        <taxon>CS clade</taxon>
        <taxon>Chlamydomonadales</taxon>
        <taxon>Haematococcaceae</taxon>
        <taxon>Haematococcus</taxon>
    </lineage>
</organism>